<dbReference type="InterPro" id="IPR050645">
    <property type="entry name" value="Histidine_acid_phosphatase"/>
</dbReference>
<dbReference type="Pfam" id="PF00328">
    <property type="entry name" value="His_Phos_2"/>
    <property type="match status" value="1"/>
</dbReference>
<evidence type="ECO:0000256" key="8">
    <source>
        <dbReference type="SAM" id="SignalP"/>
    </source>
</evidence>
<evidence type="ECO:0000256" key="7">
    <source>
        <dbReference type="ARBA" id="ARBA00023180"/>
    </source>
</evidence>
<keyword evidence="6" id="KW-1015">Disulfide bond</keyword>
<proteinExistence type="inferred from homology"/>
<keyword evidence="4 8" id="KW-0732">Signal</keyword>
<evidence type="ECO:0000256" key="3">
    <source>
        <dbReference type="ARBA" id="ARBA00012646"/>
    </source>
</evidence>
<reference evidence="9" key="1">
    <citation type="submission" date="2019-12" db="EMBL/GenBank/DDBJ databases">
        <title>An insight into the sialome of adult female Ixodes ricinus ticks feeding for 6 days.</title>
        <authorList>
            <person name="Perner J."/>
            <person name="Ribeiro J.M.C."/>
        </authorList>
    </citation>
    <scope>NUCLEOTIDE SEQUENCE</scope>
    <source>
        <strain evidence="9">Semi-engorged</strain>
        <tissue evidence="9">Salivary glands</tissue>
    </source>
</reference>
<evidence type="ECO:0000256" key="6">
    <source>
        <dbReference type="ARBA" id="ARBA00023157"/>
    </source>
</evidence>
<dbReference type="InterPro" id="IPR029033">
    <property type="entry name" value="His_PPase_superfam"/>
</dbReference>
<evidence type="ECO:0000256" key="1">
    <source>
        <dbReference type="ARBA" id="ARBA00000032"/>
    </source>
</evidence>
<dbReference type="EMBL" id="GIFC01016106">
    <property type="protein sequence ID" value="MXU98189.1"/>
    <property type="molecule type" value="Transcribed_RNA"/>
</dbReference>
<dbReference type="GO" id="GO:0003993">
    <property type="term" value="F:acid phosphatase activity"/>
    <property type="evidence" value="ECO:0007669"/>
    <property type="project" value="UniProtKB-EC"/>
</dbReference>
<dbReference type="PANTHER" id="PTHR11567">
    <property type="entry name" value="ACID PHOSPHATASE-RELATED"/>
    <property type="match status" value="1"/>
</dbReference>
<dbReference type="InterPro" id="IPR033379">
    <property type="entry name" value="Acid_Pase_AS"/>
</dbReference>
<comment type="similarity">
    <text evidence="2">Belongs to the histidine acid phosphatase family.</text>
</comment>
<protein>
    <recommendedName>
        <fullName evidence="3">acid phosphatase</fullName>
        <ecNumber evidence="3">3.1.3.2</ecNumber>
    </recommendedName>
</protein>
<dbReference type="PROSITE" id="PS00616">
    <property type="entry name" value="HIS_ACID_PHOSPHAT_1"/>
    <property type="match status" value="1"/>
</dbReference>
<name>A0A6B0V7X7_IXORI</name>
<feature type="signal peptide" evidence="8">
    <location>
        <begin position="1"/>
        <end position="20"/>
    </location>
</feature>
<dbReference type="AlphaFoldDB" id="A0A6B0V7X7"/>
<keyword evidence="7" id="KW-0325">Glycoprotein</keyword>
<dbReference type="EC" id="3.1.3.2" evidence="3"/>
<dbReference type="InterPro" id="IPR000560">
    <property type="entry name" value="His_Pase_clade-2"/>
</dbReference>
<dbReference type="Gene3D" id="3.40.50.1240">
    <property type="entry name" value="Phosphoglycerate mutase-like"/>
    <property type="match status" value="1"/>
</dbReference>
<comment type="catalytic activity">
    <reaction evidence="1">
        <text>a phosphate monoester + H2O = an alcohol + phosphate</text>
        <dbReference type="Rhea" id="RHEA:15017"/>
        <dbReference type="ChEBI" id="CHEBI:15377"/>
        <dbReference type="ChEBI" id="CHEBI:30879"/>
        <dbReference type="ChEBI" id="CHEBI:43474"/>
        <dbReference type="ChEBI" id="CHEBI:67140"/>
        <dbReference type="EC" id="3.1.3.2"/>
    </reaction>
</comment>
<evidence type="ECO:0000256" key="5">
    <source>
        <dbReference type="ARBA" id="ARBA00022801"/>
    </source>
</evidence>
<dbReference type="CDD" id="cd07061">
    <property type="entry name" value="HP_HAP_like"/>
    <property type="match status" value="1"/>
</dbReference>
<accession>A0A6B0V7X7</accession>
<evidence type="ECO:0000313" key="9">
    <source>
        <dbReference type="EMBL" id="MXU98189.1"/>
    </source>
</evidence>
<keyword evidence="5" id="KW-0378">Hydrolase</keyword>
<feature type="chain" id="PRO_5025584110" description="acid phosphatase" evidence="8">
    <location>
        <begin position="21"/>
        <end position="317"/>
    </location>
</feature>
<evidence type="ECO:0000256" key="2">
    <source>
        <dbReference type="ARBA" id="ARBA00005375"/>
    </source>
</evidence>
<dbReference type="PANTHER" id="PTHR11567:SF211">
    <property type="entry name" value="PROSTATIC ACID PHOSPHATASE"/>
    <property type="match status" value="1"/>
</dbReference>
<dbReference type="SUPFAM" id="SSF53254">
    <property type="entry name" value="Phosphoglycerate mutase-like"/>
    <property type="match status" value="1"/>
</dbReference>
<evidence type="ECO:0000256" key="4">
    <source>
        <dbReference type="ARBA" id="ARBA00022729"/>
    </source>
</evidence>
<sequence length="317" mass="36353">MVHPLLQVICLLLVSPPSFRTQAQQDASVPQGLDLVVGLFRHGDRAPLTTFPTDMNRNSTFWINGLGNLTARGIDTMLKVGQYLRSRYFNFSTGEPNETKVRSSPKYRCFNSAALVLNGLYPCKEQSEFHLTRMPEHHDKYTLICKPQIKKILWRLFNPFSGLFSLTWFVIRVAYQLEISLFKNATIIPDALDALLVQKEYDLNIPSWFEERLAQLSDVSRRLYLLIAEGLIRHMGGELLRDIATLLEERYQPAGNQTKNATVIRGFENATRETKFLFFFLSRPEYHGNADGSQRNVFPKAILWLGSDFRGDNTKSK</sequence>
<organism evidence="9">
    <name type="scientific">Ixodes ricinus</name>
    <name type="common">Common tick</name>
    <name type="synonym">Acarus ricinus</name>
    <dbReference type="NCBI Taxonomy" id="34613"/>
    <lineage>
        <taxon>Eukaryota</taxon>
        <taxon>Metazoa</taxon>
        <taxon>Ecdysozoa</taxon>
        <taxon>Arthropoda</taxon>
        <taxon>Chelicerata</taxon>
        <taxon>Arachnida</taxon>
        <taxon>Acari</taxon>
        <taxon>Parasitiformes</taxon>
        <taxon>Ixodida</taxon>
        <taxon>Ixodoidea</taxon>
        <taxon>Ixodidae</taxon>
        <taxon>Ixodinae</taxon>
        <taxon>Ixodes</taxon>
    </lineage>
</organism>